<dbReference type="EMBL" id="SPHZ02000003">
    <property type="protein sequence ID" value="KAF0926030.1"/>
    <property type="molecule type" value="Genomic_DNA"/>
</dbReference>
<feature type="region of interest" description="Disordered" evidence="1">
    <location>
        <begin position="1"/>
        <end position="36"/>
    </location>
</feature>
<name>A0A6G1EN20_9ORYZ</name>
<keyword evidence="3" id="KW-1185">Reference proteome</keyword>
<protein>
    <submittedName>
        <fullName evidence="2">Uncharacterized protein</fullName>
    </submittedName>
</protein>
<gene>
    <name evidence="2" type="ORF">E2562_020712</name>
</gene>
<accession>A0A6G1EN20</accession>
<evidence type="ECO:0000313" key="2">
    <source>
        <dbReference type="EMBL" id="KAF0926030.1"/>
    </source>
</evidence>
<evidence type="ECO:0000256" key="1">
    <source>
        <dbReference type="SAM" id="MobiDB-lite"/>
    </source>
</evidence>
<feature type="compositionally biased region" description="Basic and acidic residues" evidence="1">
    <location>
        <begin position="8"/>
        <end position="23"/>
    </location>
</feature>
<sequence>MASKQMGRQRDNSDRATEAHPEPYEGLSPTKVDGPTQGLLAAVESSTGMGLGPDVDGPVQDHIDIAIIEIDKSTDDQDAHKATAQA</sequence>
<comment type="caution">
    <text evidence="2">The sequence shown here is derived from an EMBL/GenBank/DDBJ whole genome shotgun (WGS) entry which is preliminary data.</text>
</comment>
<organism evidence="2 3">
    <name type="scientific">Oryza meyeriana var. granulata</name>
    <dbReference type="NCBI Taxonomy" id="110450"/>
    <lineage>
        <taxon>Eukaryota</taxon>
        <taxon>Viridiplantae</taxon>
        <taxon>Streptophyta</taxon>
        <taxon>Embryophyta</taxon>
        <taxon>Tracheophyta</taxon>
        <taxon>Spermatophyta</taxon>
        <taxon>Magnoliopsida</taxon>
        <taxon>Liliopsida</taxon>
        <taxon>Poales</taxon>
        <taxon>Poaceae</taxon>
        <taxon>BOP clade</taxon>
        <taxon>Oryzoideae</taxon>
        <taxon>Oryzeae</taxon>
        <taxon>Oryzinae</taxon>
        <taxon>Oryza</taxon>
        <taxon>Oryza meyeriana</taxon>
    </lineage>
</organism>
<evidence type="ECO:0000313" key="3">
    <source>
        <dbReference type="Proteomes" id="UP000479710"/>
    </source>
</evidence>
<reference evidence="2 3" key="1">
    <citation type="submission" date="2019-11" db="EMBL/GenBank/DDBJ databases">
        <title>Whole genome sequence of Oryza granulata.</title>
        <authorList>
            <person name="Li W."/>
        </authorList>
    </citation>
    <scope>NUCLEOTIDE SEQUENCE [LARGE SCALE GENOMIC DNA]</scope>
    <source>
        <strain evidence="3">cv. Menghai</strain>
        <tissue evidence="2">Leaf</tissue>
    </source>
</reference>
<proteinExistence type="predicted"/>
<dbReference type="Proteomes" id="UP000479710">
    <property type="component" value="Unassembled WGS sequence"/>
</dbReference>
<dbReference type="AlphaFoldDB" id="A0A6G1EN20"/>